<dbReference type="GO" id="GO:0045893">
    <property type="term" value="P:positive regulation of DNA-templated transcription"/>
    <property type="evidence" value="ECO:0007669"/>
    <property type="project" value="InterPro"/>
</dbReference>
<dbReference type="GO" id="GO:0003677">
    <property type="term" value="F:DNA binding"/>
    <property type="evidence" value="ECO:0007669"/>
    <property type="project" value="UniProtKB-UniRule"/>
</dbReference>
<comment type="subcellular location">
    <subcellularLocation>
        <location evidence="1">Nucleus</location>
    </subcellularLocation>
</comment>
<dbReference type="Proteomes" id="UP001219518">
    <property type="component" value="Unassembled WGS sequence"/>
</dbReference>
<accession>A0AAE1HJM4</accession>
<dbReference type="GO" id="GO:0003700">
    <property type="term" value="F:DNA-binding transcription factor activity"/>
    <property type="evidence" value="ECO:0007669"/>
    <property type="project" value="InterPro"/>
</dbReference>
<evidence type="ECO:0000259" key="3">
    <source>
        <dbReference type="PROSITE" id="PS50252"/>
    </source>
</evidence>
<keyword evidence="5" id="KW-1185">Reference proteome</keyword>
<dbReference type="PROSITE" id="PS50252">
    <property type="entry name" value="TBOX_3"/>
    <property type="match status" value="1"/>
</dbReference>
<reference evidence="4" key="2">
    <citation type="journal article" date="2023" name="BMC Genomics">
        <title>Pest status, molecular evolution, and epigenetic factors derived from the genome assembly of Frankliniella fusca, a thysanopteran phytovirus vector.</title>
        <authorList>
            <person name="Catto M.A."/>
            <person name="Labadie P.E."/>
            <person name="Jacobson A.L."/>
            <person name="Kennedy G.G."/>
            <person name="Srinivasan R."/>
            <person name="Hunt B.G."/>
        </authorList>
    </citation>
    <scope>NUCLEOTIDE SEQUENCE</scope>
    <source>
        <strain evidence="4">PL_HMW_Pooled</strain>
    </source>
</reference>
<evidence type="ECO:0000313" key="4">
    <source>
        <dbReference type="EMBL" id="KAK3922423.1"/>
    </source>
</evidence>
<comment type="caution">
    <text evidence="1">Lacks conserved residue(s) required for the propagation of feature annotation.</text>
</comment>
<dbReference type="EMBL" id="JAHWGI010001090">
    <property type="protein sequence ID" value="KAK3922423.1"/>
    <property type="molecule type" value="Genomic_DNA"/>
</dbReference>
<evidence type="ECO:0000256" key="1">
    <source>
        <dbReference type="PROSITE-ProRule" id="PRU00201"/>
    </source>
</evidence>
<feature type="compositionally biased region" description="Basic and acidic residues" evidence="2">
    <location>
        <begin position="209"/>
        <end position="218"/>
    </location>
</feature>
<reference evidence="4" key="1">
    <citation type="submission" date="2021-07" db="EMBL/GenBank/DDBJ databases">
        <authorList>
            <person name="Catto M.A."/>
            <person name="Jacobson A."/>
            <person name="Kennedy G."/>
            <person name="Labadie P."/>
            <person name="Hunt B.G."/>
            <person name="Srinivasan R."/>
        </authorList>
    </citation>
    <scope>NUCLEOTIDE SEQUENCE</scope>
    <source>
        <strain evidence="4">PL_HMW_Pooled</strain>
        <tissue evidence="4">Head</tissue>
    </source>
</reference>
<protein>
    <submittedName>
        <fullName evidence="4">T-box protein H15</fullName>
    </submittedName>
</protein>
<feature type="compositionally biased region" description="Pro residues" evidence="2">
    <location>
        <begin position="161"/>
        <end position="188"/>
    </location>
</feature>
<dbReference type="InterPro" id="IPR046360">
    <property type="entry name" value="T-box_DNA-bd"/>
</dbReference>
<name>A0AAE1HJM4_9NEOP</name>
<proteinExistence type="predicted"/>
<evidence type="ECO:0000313" key="5">
    <source>
        <dbReference type="Proteomes" id="UP001219518"/>
    </source>
</evidence>
<dbReference type="AlphaFoldDB" id="A0AAE1HJM4"/>
<feature type="domain" description="T-box" evidence="3">
    <location>
        <begin position="10"/>
        <end position="29"/>
    </location>
</feature>
<dbReference type="PRINTS" id="PR01217">
    <property type="entry name" value="PRICHEXTENSN"/>
</dbReference>
<comment type="caution">
    <text evidence="4">The sequence shown here is derived from an EMBL/GenBank/DDBJ whole genome shotgun (WGS) entry which is preliminary data.</text>
</comment>
<gene>
    <name evidence="4" type="ORF">KUF71_011892</name>
</gene>
<dbReference type="InterPro" id="IPR036960">
    <property type="entry name" value="T-box_sf"/>
</dbReference>
<dbReference type="GO" id="GO:0005634">
    <property type="term" value="C:nucleus"/>
    <property type="evidence" value="ECO:0007669"/>
    <property type="project" value="UniProtKB-SubCell"/>
</dbReference>
<dbReference type="Gene3D" id="2.60.40.820">
    <property type="entry name" value="Transcription factor, T-box"/>
    <property type="match status" value="1"/>
</dbReference>
<feature type="region of interest" description="Disordered" evidence="2">
    <location>
        <begin position="147"/>
        <end position="257"/>
    </location>
</feature>
<feature type="compositionally biased region" description="Low complexity" evidence="2">
    <location>
        <begin position="189"/>
        <end position="202"/>
    </location>
</feature>
<organism evidence="4 5">
    <name type="scientific">Frankliniella fusca</name>
    <dbReference type="NCBI Taxonomy" id="407009"/>
    <lineage>
        <taxon>Eukaryota</taxon>
        <taxon>Metazoa</taxon>
        <taxon>Ecdysozoa</taxon>
        <taxon>Arthropoda</taxon>
        <taxon>Hexapoda</taxon>
        <taxon>Insecta</taxon>
        <taxon>Pterygota</taxon>
        <taxon>Neoptera</taxon>
        <taxon>Paraneoptera</taxon>
        <taxon>Thysanoptera</taxon>
        <taxon>Terebrantia</taxon>
        <taxon>Thripoidea</taxon>
        <taxon>Thripidae</taxon>
        <taxon>Frankliniella</taxon>
    </lineage>
</organism>
<sequence>MSCIELPTIHRDITKLKIDSNPFAKGFRDSSRLTDFDRDPMDAMFMDQHFLRAPMRLLSELDAENNNASLFSASLMEKARTQLQMWGRAQAGAVPGGGAPYTPAELHALLLSGTPQLYGRMPLPLPHLWASAAGAVGAAGASGGVPGWQGGMPGLPAGLLGPPPPPHGPPPGAPPPPPQRPQVSPPPTTTTTSACSSPSPSGGAPPPLELRDLRDLRLPRPIFPGMSPMQQRFPYGQHPGAPAPKPLSPPAVSDPRT</sequence>
<keyword evidence="1" id="KW-0238">DNA-binding</keyword>
<evidence type="ECO:0000256" key="2">
    <source>
        <dbReference type="SAM" id="MobiDB-lite"/>
    </source>
</evidence>
<keyword evidence="1" id="KW-0539">Nucleus</keyword>